<comment type="caution">
    <text evidence="1">The sequence shown here is derived from an EMBL/GenBank/DDBJ whole genome shotgun (WGS) entry which is preliminary data.</text>
</comment>
<accession>A0AC61S6D4</accession>
<sequence length="765" mass="86738">MLCKFVVYKSRTTDRKIVKTIDRETVQRILDTADIVEVVSDFVTLKRRGTSYLGLCPFHNERTPSFSVSKSKNICKCFSCGKGGSPVNFIMEHEHMTYQEALRYLAKKYGIEIKEHEMTSQERERESQRASLLAVNDFALKHFEDNLFNTDEGREVGLSYFRQRGLNEAVINKFHLGYALERSNALYASAMEKGFTEDNLVTAGLCIRTDSNRVYDRFKGRVIYPVFSLSGKIIAFGGRTLKKDVAKYVNSPESVIYVKSNELYGIYQSKSAISKLNKCILVEGYMDVISMHQSGVENVVASSGTSLTEGQIRLIHRFAENVTVIYDGDAAGIKASLRGIDMLLAEGLNIKVLLLPDGHDPDSFAQSRSASELEAYINEHETDFIKFKTDILLKGVENDPMARARAITDIVHSIAVIPNPVSTNLYITECSRMLRIDEGVIRMEVTKQRADIAEKESLRVKQQKARESLKNGGNPQAEIIETESESVGSASLNDTEVSQIIARSVQKTDNSDSNFLLPYEKWLLQLVLRYGVLDLCDEVDGEGNSQSVNVIEYVSQEMQLDSIVFTNEAVAKTFDAALELARKHWPSDKRSNDEVLMENRRAYIVAGEEDIRNSLTDLADLERRRKELTQTADDMFCQWQQEYAQTYIERILCSDADSQIRGLALELVPEKYVLSKMHTKYARIETDMERLEDLVPRAIFALKDAVLTCRDRALRELLRCVVEDGSMPDNEKSDKMFDLLAQRQQITLLRSELAKYLGDRIFSSK</sequence>
<protein>
    <submittedName>
        <fullName evidence="1">DNA primase</fullName>
    </submittedName>
</protein>
<gene>
    <name evidence="1" type="ORF">E5990_04670</name>
</gene>
<dbReference type="EMBL" id="SSTG01000039">
    <property type="protein sequence ID" value="THG52927.1"/>
    <property type="molecule type" value="Genomic_DNA"/>
</dbReference>
<keyword evidence="2" id="KW-1185">Reference proteome</keyword>
<proteinExistence type="predicted"/>
<dbReference type="Proteomes" id="UP000305401">
    <property type="component" value="Unassembled WGS sequence"/>
</dbReference>
<reference evidence="1" key="1">
    <citation type="submission" date="2019-04" db="EMBL/GenBank/DDBJ databases">
        <title>Microbes associate with the intestines of laboratory mice.</title>
        <authorList>
            <person name="Navarre W."/>
            <person name="Wong E."/>
            <person name="Huang K.C."/>
            <person name="Tropini C."/>
            <person name="Ng K."/>
            <person name="Yu B."/>
        </authorList>
    </citation>
    <scope>NUCLEOTIDE SEQUENCE</scope>
    <source>
        <strain evidence="1">NM86_A22</strain>
    </source>
</reference>
<evidence type="ECO:0000313" key="1">
    <source>
        <dbReference type="EMBL" id="THG52927.1"/>
    </source>
</evidence>
<evidence type="ECO:0000313" key="2">
    <source>
        <dbReference type="Proteomes" id="UP000305401"/>
    </source>
</evidence>
<organism evidence="1 2">
    <name type="scientific">Muribaculum caecicola</name>
    <dbReference type="NCBI Taxonomy" id="3038144"/>
    <lineage>
        <taxon>Bacteria</taxon>
        <taxon>Pseudomonadati</taxon>
        <taxon>Bacteroidota</taxon>
        <taxon>Bacteroidia</taxon>
        <taxon>Bacteroidales</taxon>
        <taxon>Muribaculaceae</taxon>
        <taxon>Muribaculum</taxon>
    </lineage>
</organism>
<name>A0AC61S6D4_9BACT</name>